<evidence type="ECO:0000256" key="4">
    <source>
        <dbReference type="ARBA" id="ARBA00022679"/>
    </source>
</evidence>
<evidence type="ECO:0000313" key="10">
    <source>
        <dbReference type="EMBL" id="TDF99516.1"/>
    </source>
</evidence>
<dbReference type="Pfam" id="PF06580">
    <property type="entry name" value="His_kinase"/>
    <property type="match status" value="1"/>
</dbReference>
<evidence type="ECO:0000256" key="7">
    <source>
        <dbReference type="SAM" id="Coils"/>
    </source>
</evidence>
<dbReference type="PROSITE" id="PS50885">
    <property type="entry name" value="HAMP"/>
    <property type="match status" value="1"/>
</dbReference>
<dbReference type="RefSeq" id="WP_133226053.1">
    <property type="nucleotide sequence ID" value="NZ_SMRT01000002.1"/>
</dbReference>
<dbReference type="SMART" id="SM00387">
    <property type="entry name" value="HATPase_c"/>
    <property type="match status" value="1"/>
</dbReference>
<dbReference type="InterPro" id="IPR003660">
    <property type="entry name" value="HAMP_dom"/>
</dbReference>
<dbReference type="InterPro" id="IPR003594">
    <property type="entry name" value="HATPase_dom"/>
</dbReference>
<dbReference type="AlphaFoldDB" id="A0A4R5KUW0"/>
<dbReference type="Pfam" id="PF02518">
    <property type="entry name" value="HATPase_c"/>
    <property type="match status" value="1"/>
</dbReference>
<dbReference type="SUPFAM" id="SSF55874">
    <property type="entry name" value="ATPase domain of HSP90 chaperone/DNA topoisomerase II/histidine kinase"/>
    <property type="match status" value="1"/>
</dbReference>
<comment type="subcellular location">
    <subcellularLocation>
        <location evidence="1">Cell membrane</location>
        <topology evidence="1">Multi-pass membrane protein</topology>
    </subcellularLocation>
</comment>
<dbReference type="GO" id="GO:0005886">
    <property type="term" value="C:plasma membrane"/>
    <property type="evidence" value="ECO:0007669"/>
    <property type="project" value="UniProtKB-SubCell"/>
</dbReference>
<evidence type="ECO:0000256" key="2">
    <source>
        <dbReference type="ARBA" id="ARBA00022475"/>
    </source>
</evidence>
<dbReference type="InterPro" id="IPR010559">
    <property type="entry name" value="Sig_transdc_His_kin_internal"/>
</dbReference>
<feature type="coiled-coil region" evidence="7">
    <location>
        <begin position="353"/>
        <end position="383"/>
    </location>
</feature>
<keyword evidence="3" id="KW-0597">Phosphoprotein</keyword>
<dbReference type="Gene3D" id="3.30.565.10">
    <property type="entry name" value="Histidine kinase-like ATPase, C-terminal domain"/>
    <property type="match status" value="1"/>
</dbReference>
<proteinExistence type="predicted"/>
<keyword evidence="8" id="KW-0812">Transmembrane</keyword>
<dbReference type="CDD" id="cd06225">
    <property type="entry name" value="HAMP"/>
    <property type="match status" value="1"/>
</dbReference>
<evidence type="ECO:0000259" key="9">
    <source>
        <dbReference type="PROSITE" id="PS50885"/>
    </source>
</evidence>
<keyword evidence="2" id="KW-1003">Cell membrane</keyword>
<reference evidence="10 11" key="1">
    <citation type="submission" date="2019-03" db="EMBL/GenBank/DDBJ databases">
        <title>This is whole genome sequence of Paenibacillus sp MS74 strain.</title>
        <authorList>
            <person name="Trinh H.N."/>
        </authorList>
    </citation>
    <scope>NUCLEOTIDE SEQUENCE [LARGE SCALE GENOMIC DNA]</scope>
    <source>
        <strain evidence="10 11">MS74</strain>
    </source>
</reference>
<dbReference type="EMBL" id="SMRT01000002">
    <property type="protein sequence ID" value="TDF99516.1"/>
    <property type="molecule type" value="Genomic_DNA"/>
</dbReference>
<accession>A0A4R5KUW0</accession>
<dbReference type="InterPro" id="IPR036890">
    <property type="entry name" value="HATPase_C_sf"/>
</dbReference>
<keyword evidence="11" id="KW-1185">Reference proteome</keyword>
<feature type="transmembrane region" description="Helical" evidence="8">
    <location>
        <begin position="9"/>
        <end position="34"/>
    </location>
</feature>
<evidence type="ECO:0000256" key="3">
    <source>
        <dbReference type="ARBA" id="ARBA00022553"/>
    </source>
</evidence>
<organism evidence="10 11">
    <name type="scientific">Paenibacillus piri</name>
    <dbReference type="NCBI Taxonomy" id="2547395"/>
    <lineage>
        <taxon>Bacteria</taxon>
        <taxon>Bacillati</taxon>
        <taxon>Bacillota</taxon>
        <taxon>Bacilli</taxon>
        <taxon>Bacillales</taxon>
        <taxon>Paenibacillaceae</taxon>
        <taxon>Paenibacillus</taxon>
    </lineage>
</organism>
<evidence type="ECO:0000256" key="1">
    <source>
        <dbReference type="ARBA" id="ARBA00004651"/>
    </source>
</evidence>
<feature type="domain" description="HAMP" evidence="9">
    <location>
        <begin position="316"/>
        <end position="368"/>
    </location>
</feature>
<name>A0A4R5KUW0_9BACL</name>
<sequence>MKKQWRLRYFLLAILIAFNAVFLSLITISLYSVVHVTVTEQTRATRLHALDANQRQISNLLRQIEETGLAVSTNPKLREVLSGAPMTAEIYSHVFSLREIDYWLTGYTAVKPEVRSIKVYSIKSIPSISELILPASSIPWGEEAAKLLGEFDSIWMPVRNEGKLVSEPVLTYVMKIFNQRGELTGYVEINLKEKVLQSLLQTGKENAVSNEVFLLLDPKNRLMSTVFSPESGDMERHKNWLKGIGYENDDQISIVDIDKESYMYIYSSEGTGSWRLVNIIESQEVYKYANKLRNIVLLTGLFALLLTVPVAFYLSKRIIRPVSMLLQGFEKVKSGNFNERMDQNFIIEFHELLQSYNLMVRRLQMLLEQLEEEHRAKRDAEVNMLQSQINPHFLYNTLDTMNWMAAVQGAMDVSRMAANLARLFRISMGKGGPFIRLKEEMEHAATYVLIQQERFNDKFSYSVKIDTEYSLYYVPRIILQPFIENAIIHGFEDLEEGHARIVIKAEPLEEQSFRLIIEDNGSGLSNESMSTIGTGIAYGSGGYGITNVNQRIQLFFGSNYGVSLQNLEKGGVRVQIILPVIRSLAEIEIWERTNRLTVNGGDGRHESYYCGG</sequence>
<dbReference type="SMART" id="SM00304">
    <property type="entry name" value="HAMP"/>
    <property type="match status" value="1"/>
</dbReference>
<keyword evidence="6 8" id="KW-0472">Membrane</keyword>
<keyword evidence="8" id="KW-1133">Transmembrane helix</keyword>
<dbReference type="PANTHER" id="PTHR34220">
    <property type="entry name" value="SENSOR HISTIDINE KINASE YPDA"/>
    <property type="match status" value="1"/>
</dbReference>
<feature type="transmembrane region" description="Helical" evidence="8">
    <location>
        <begin position="295"/>
        <end position="314"/>
    </location>
</feature>
<evidence type="ECO:0000256" key="6">
    <source>
        <dbReference type="ARBA" id="ARBA00023136"/>
    </source>
</evidence>
<dbReference type="OrthoDB" id="2499756at2"/>
<dbReference type="Gene3D" id="6.10.340.10">
    <property type="match status" value="1"/>
</dbReference>
<dbReference type="GO" id="GO:0000155">
    <property type="term" value="F:phosphorelay sensor kinase activity"/>
    <property type="evidence" value="ECO:0007669"/>
    <property type="project" value="InterPro"/>
</dbReference>
<evidence type="ECO:0000313" key="11">
    <source>
        <dbReference type="Proteomes" id="UP000295636"/>
    </source>
</evidence>
<dbReference type="PANTHER" id="PTHR34220:SF7">
    <property type="entry name" value="SENSOR HISTIDINE KINASE YPDA"/>
    <property type="match status" value="1"/>
</dbReference>
<evidence type="ECO:0000256" key="5">
    <source>
        <dbReference type="ARBA" id="ARBA00022777"/>
    </source>
</evidence>
<dbReference type="Pfam" id="PF00672">
    <property type="entry name" value="HAMP"/>
    <property type="match status" value="1"/>
</dbReference>
<keyword evidence="4" id="KW-0808">Transferase</keyword>
<keyword evidence="5 10" id="KW-0418">Kinase</keyword>
<dbReference type="Proteomes" id="UP000295636">
    <property type="component" value="Unassembled WGS sequence"/>
</dbReference>
<protein>
    <submittedName>
        <fullName evidence="10">Sensor histidine kinase</fullName>
    </submittedName>
</protein>
<evidence type="ECO:0000256" key="8">
    <source>
        <dbReference type="SAM" id="Phobius"/>
    </source>
</evidence>
<comment type="caution">
    <text evidence="10">The sequence shown here is derived from an EMBL/GenBank/DDBJ whole genome shotgun (WGS) entry which is preliminary data.</text>
</comment>
<keyword evidence="7" id="KW-0175">Coiled coil</keyword>
<dbReference type="InterPro" id="IPR050640">
    <property type="entry name" value="Bact_2-comp_sensor_kinase"/>
</dbReference>
<gene>
    <name evidence="10" type="ORF">E1757_06630</name>
</gene>